<protein>
    <submittedName>
        <fullName evidence="3">Uncharacterized protein</fullName>
    </submittedName>
</protein>
<evidence type="ECO:0000313" key="4">
    <source>
        <dbReference type="Proteomes" id="UP000001422"/>
    </source>
</evidence>
<dbReference type="Proteomes" id="UP000001422">
    <property type="component" value="Chromosome"/>
</dbReference>
<gene>
    <name evidence="3" type="ordered locus">SYNW1361</name>
</gene>
<keyword evidence="2" id="KW-1133">Transmembrane helix</keyword>
<feature type="region of interest" description="Disordered" evidence="1">
    <location>
        <begin position="1"/>
        <end position="21"/>
    </location>
</feature>
<sequence length="117" mass="12946">MTEGSIPNNPAQDLEAARQRGRWLSDEEQAELDRKNQRIQLSQEQDRSRRRRLTLLTAVCVLLPPLWPVAFGLSFYLLFPRTAARIGLVAGVVLLLGGLAVAVALALVTLGLLQLLF</sequence>
<accession>Q7U6H7</accession>
<keyword evidence="4" id="KW-1185">Reference proteome</keyword>
<dbReference type="AlphaFoldDB" id="Q7U6H7"/>
<keyword evidence="2" id="KW-0472">Membrane</keyword>
<feature type="compositionally biased region" description="Polar residues" evidence="1">
    <location>
        <begin position="1"/>
        <end position="11"/>
    </location>
</feature>
<reference evidence="3 4" key="1">
    <citation type="journal article" date="2003" name="Nature">
        <title>The genome of a motile marine Synechococcus.</title>
        <authorList>
            <person name="Palenik B."/>
            <person name="Brahamsha B."/>
            <person name="Larimer F."/>
            <person name="Land M."/>
            <person name="Hauser L."/>
            <person name="Chain P."/>
            <person name="Lamerdin J."/>
            <person name="Regala W."/>
            <person name="Allen E.A."/>
            <person name="McCarren J."/>
            <person name="Paulsen I."/>
            <person name="Dufresne A."/>
            <person name="Partensky F."/>
            <person name="Webb E."/>
            <person name="Waterbury J."/>
        </authorList>
    </citation>
    <scope>NUCLEOTIDE SEQUENCE [LARGE SCALE GENOMIC DNA]</scope>
    <source>
        <strain evidence="3 4">WH8102</strain>
    </source>
</reference>
<keyword evidence="2" id="KW-0812">Transmembrane</keyword>
<dbReference type="HOGENOM" id="CLU_2083686_0_0_3"/>
<name>Q7U6H7_PARMW</name>
<organism evidence="3 4">
    <name type="scientific">Parasynechococcus marenigrum (strain WH8102)</name>
    <dbReference type="NCBI Taxonomy" id="84588"/>
    <lineage>
        <taxon>Bacteria</taxon>
        <taxon>Bacillati</taxon>
        <taxon>Cyanobacteriota</taxon>
        <taxon>Cyanophyceae</taxon>
        <taxon>Synechococcales</taxon>
        <taxon>Prochlorococcaceae</taxon>
        <taxon>Parasynechococcus</taxon>
        <taxon>Parasynechococcus marenigrum</taxon>
    </lineage>
</organism>
<evidence type="ECO:0000313" key="3">
    <source>
        <dbReference type="EMBL" id="CAE07876.1"/>
    </source>
</evidence>
<evidence type="ECO:0000256" key="2">
    <source>
        <dbReference type="SAM" id="Phobius"/>
    </source>
</evidence>
<dbReference type="EMBL" id="BX569692">
    <property type="protein sequence ID" value="CAE07876.1"/>
    <property type="molecule type" value="Genomic_DNA"/>
</dbReference>
<dbReference type="RefSeq" id="WP_011128225.1">
    <property type="nucleotide sequence ID" value="NC_005070.1"/>
</dbReference>
<dbReference type="eggNOG" id="ENOG5030S79">
    <property type="taxonomic scope" value="Bacteria"/>
</dbReference>
<proteinExistence type="predicted"/>
<evidence type="ECO:0000256" key="1">
    <source>
        <dbReference type="SAM" id="MobiDB-lite"/>
    </source>
</evidence>
<dbReference type="STRING" id="84588.SYNW1361"/>
<dbReference type="KEGG" id="syw:SYNW1361"/>
<feature type="transmembrane region" description="Helical" evidence="2">
    <location>
        <begin position="53"/>
        <end position="79"/>
    </location>
</feature>
<feature type="transmembrane region" description="Helical" evidence="2">
    <location>
        <begin position="85"/>
        <end position="113"/>
    </location>
</feature>